<proteinExistence type="predicted"/>
<dbReference type="Proteomes" id="UP000423156">
    <property type="component" value="Unassembled WGS sequence"/>
</dbReference>
<reference evidence="1" key="2">
    <citation type="submission" date="2022-11" db="EMBL/GenBank/DDBJ databases">
        <title>Genomic repertoires linked with pathogenic potency of arthritogenic Prevotella copri isolated from the gut of rheumatoid arthritis patients.</title>
        <authorList>
            <person name="Nii T."/>
            <person name="Maeda Y."/>
            <person name="Motooka D."/>
            <person name="Naito M."/>
            <person name="Matsumoto Y."/>
            <person name="Ogawa T."/>
            <person name="Oguro-Igashira E."/>
            <person name="Kishikawa T."/>
            <person name="Yamashita M."/>
            <person name="Koizumi S."/>
            <person name="Kurakawa T."/>
            <person name="Okumura R."/>
            <person name="Kayama H."/>
            <person name="Murakami M."/>
            <person name="Sakaguchi T."/>
            <person name="Das B."/>
            <person name="Nakamura S."/>
            <person name="Okada Y."/>
            <person name="Kumanogoh A."/>
            <person name="Takeda K."/>
        </authorList>
    </citation>
    <scope>NUCLEOTIDE SEQUENCE</scope>
    <source>
        <strain evidence="1">H019-1</strain>
    </source>
</reference>
<dbReference type="EMBL" id="VZBZ01000064">
    <property type="protein sequence ID" value="MQN77204.1"/>
    <property type="molecule type" value="Genomic_DNA"/>
</dbReference>
<gene>
    <name evidence="2" type="ORF">F7D71_04845</name>
    <name evidence="1" type="ORF">ONT19_02130</name>
</gene>
<name>A0AA90VB26_9BACT</name>
<dbReference type="Proteomes" id="UP001209417">
    <property type="component" value="Unassembled WGS sequence"/>
</dbReference>
<sequence>MKDIYKGDMADDFNSDCCNSLKKHIFDKAIVKAGYESGICFADLNKDGICLKDGRPNPVWLNDSFCDVVSEALYGDSQADDIEIDEKYFGKEEFDGPYSSGSHWNVLERYVDNVEELFYDGWYKYLIEQYGEDWEKYEY</sequence>
<dbReference type="RefSeq" id="WP_153092400.1">
    <property type="nucleotide sequence ID" value="NZ_JAPDVE010000003.1"/>
</dbReference>
<reference evidence="3" key="1">
    <citation type="submission" date="2019-09" db="EMBL/GenBank/DDBJ databases">
        <title>Distinct polysaccharide growth profiles of human intestinal Prevotella copri isolates.</title>
        <authorList>
            <person name="Fehlner-Peach H."/>
            <person name="Magnabosco C."/>
            <person name="Raghavan V."/>
            <person name="Scher J.U."/>
            <person name="Tett A."/>
            <person name="Cox L.M."/>
            <person name="Gottsegen C."/>
            <person name="Watters A."/>
            <person name="Wiltshire- Gordon J.D."/>
            <person name="Segata N."/>
            <person name="Bonneau R."/>
            <person name="Littman D.R."/>
        </authorList>
    </citation>
    <scope>NUCLEOTIDE SEQUENCE [LARGE SCALE GENOMIC DNA]</scope>
    <source>
        <strain evidence="3">BU41712</strain>
    </source>
</reference>
<reference evidence="2" key="3">
    <citation type="submission" date="2022-12" db="EMBL/GenBank/DDBJ databases">
        <title>Distinct polysaccharide growth profiles of human intestinal Prevotella copri isolates.</title>
        <authorList>
            <person name="Fehlner-Peach H."/>
            <person name="Magnabosco C."/>
            <person name="Raghavan V."/>
            <person name="Scher J.U."/>
            <person name="Tett A."/>
            <person name="Cox L.M."/>
            <person name="Gottsegen C."/>
            <person name="Watters A."/>
            <person name="Wiltshire- Gordon J.D."/>
            <person name="Segata N."/>
            <person name="Bonneau R."/>
            <person name="Littman D.R."/>
        </authorList>
    </citation>
    <scope>NUCLEOTIDE SEQUENCE</scope>
    <source>
        <strain evidence="2">BU41712</strain>
    </source>
</reference>
<dbReference type="AlphaFoldDB" id="A0AA90VB26"/>
<organism evidence="1 4">
    <name type="scientific">Segatella copri</name>
    <dbReference type="NCBI Taxonomy" id="165179"/>
    <lineage>
        <taxon>Bacteria</taxon>
        <taxon>Pseudomonadati</taxon>
        <taxon>Bacteroidota</taxon>
        <taxon>Bacteroidia</taxon>
        <taxon>Bacteroidales</taxon>
        <taxon>Prevotellaceae</taxon>
        <taxon>Segatella</taxon>
    </lineage>
</organism>
<evidence type="ECO:0000313" key="3">
    <source>
        <dbReference type="Proteomes" id="UP000423156"/>
    </source>
</evidence>
<comment type="caution">
    <text evidence="1">The sequence shown here is derived from an EMBL/GenBank/DDBJ whole genome shotgun (WGS) entry which is preliminary data.</text>
</comment>
<protein>
    <submittedName>
        <fullName evidence="1">Uncharacterized protein</fullName>
    </submittedName>
</protein>
<dbReference type="EMBL" id="JAPDVG010000001">
    <property type="protein sequence ID" value="MCW4130416.1"/>
    <property type="molecule type" value="Genomic_DNA"/>
</dbReference>
<evidence type="ECO:0000313" key="4">
    <source>
        <dbReference type="Proteomes" id="UP001209417"/>
    </source>
</evidence>
<accession>A0AA90VB26</accession>
<evidence type="ECO:0000313" key="2">
    <source>
        <dbReference type="EMBL" id="MQN77204.1"/>
    </source>
</evidence>
<evidence type="ECO:0000313" key="1">
    <source>
        <dbReference type="EMBL" id="MCW4130416.1"/>
    </source>
</evidence>